<keyword evidence="7" id="KW-0547">Nucleotide-binding</keyword>
<dbReference type="SFLD" id="SFLDG01067">
    <property type="entry name" value="SPASM/twitch_domain_containing"/>
    <property type="match status" value="1"/>
</dbReference>
<dbReference type="InterPro" id="IPR007197">
    <property type="entry name" value="rSAM"/>
</dbReference>
<feature type="domain" description="Radical SAM core" evidence="14">
    <location>
        <begin position="20"/>
        <end position="233"/>
    </location>
</feature>
<dbReference type="Pfam" id="PF06463">
    <property type="entry name" value="Mob_synth_C"/>
    <property type="match status" value="1"/>
</dbReference>
<evidence type="ECO:0000256" key="8">
    <source>
        <dbReference type="ARBA" id="ARBA00023004"/>
    </source>
</evidence>
<dbReference type="CDD" id="cd01335">
    <property type="entry name" value="Radical_SAM"/>
    <property type="match status" value="1"/>
</dbReference>
<evidence type="ECO:0000256" key="5">
    <source>
        <dbReference type="ARBA" id="ARBA00022691"/>
    </source>
</evidence>
<name>A0AAE0T5Q9_9BIVA</name>
<dbReference type="EC" id="4.1.99.22" evidence="3"/>
<reference evidence="15" key="3">
    <citation type="submission" date="2023-05" db="EMBL/GenBank/DDBJ databases">
        <authorList>
            <person name="Smith C.H."/>
        </authorList>
    </citation>
    <scope>NUCLEOTIDE SEQUENCE</scope>
    <source>
        <strain evidence="15">CHS0354</strain>
        <tissue evidence="15">Mantle</tissue>
    </source>
</reference>
<keyword evidence="16" id="KW-1185">Reference proteome</keyword>
<evidence type="ECO:0000313" key="15">
    <source>
        <dbReference type="EMBL" id="KAK3603993.1"/>
    </source>
</evidence>
<dbReference type="PROSITE" id="PS01305">
    <property type="entry name" value="MOAA_NIFB_PQQE"/>
    <property type="match status" value="1"/>
</dbReference>
<dbReference type="InterPro" id="IPR040064">
    <property type="entry name" value="MoaA-like"/>
</dbReference>
<dbReference type="InterPro" id="IPR006638">
    <property type="entry name" value="Elp3/MiaA/NifB-like_rSAM"/>
</dbReference>
<dbReference type="GO" id="GO:0046872">
    <property type="term" value="F:metal ion binding"/>
    <property type="evidence" value="ECO:0007669"/>
    <property type="project" value="UniProtKB-KW"/>
</dbReference>
<evidence type="ECO:0000256" key="6">
    <source>
        <dbReference type="ARBA" id="ARBA00022723"/>
    </source>
</evidence>
<evidence type="ECO:0000256" key="1">
    <source>
        <dbReference type="ARBA" id="ARBA00001966"/>
    </source>
</evidence>
<dbReference type="SFLD" id="SFLDS00029">
    <property type="entry name" value="Radical_SAM"/>
    <property type="match status" value="1"/>
</dbReference>
<dbReference type="PROSITE" id="PS51918">
    <property type="entry name" value="RADICAL_SAM"/>
    <property type="match status" value="1"/>
</dbReference>
<keyword evidence="8" id="KW-0408">Iron</keyword>
<comment type="cofactor">
    <cofactor evidence="1">
        <name>[4Fe-4S] cluster</name>
        <dbReference type="ChEBI" id="CHEBI:49883"/>
    </cofactor>
</comment>
<accession>A0AAE0T5Q9</accession>
<comment type="pathway">
    <text evidence="2">Cofactor biosynthesis; molybdopterin biosynthesis.</text>
</comment>
<keyword evidence="6" id="KW-0479">Metal-binding</keyword>
<dbReference type="Pfam" id="PF04055">
    <property type="entry name" value="Radical_SAM"/>
    <property type="match status" value="1"/>
</dbReference>
<dbReference type="InterPro" id="IPR010505">
    <property type="entry name" value="MoaA_twitch"/>
</dbReference>
<dbReference type="AlphaFoldDB" id="A0AAE0T5Q9"/>
<dbReference type="InterPro" id="IPR013785">
    <property type="entry name" value="Aldolase_TIM"/>
</dbReference>
<keyword evidence="10" id="KW-0342">GTP-binding</keyword>
<dbReference type="SUPFAM" id="SSF102114">
    <property type="entry name" value="Radical SAM enzymes"/>
    <property type="match status" value="1"/>
</dbReference>
<keyword evidence="11" id="KW-0501">Molybdenum cofactor biosynthesis</keyword>
<dbReference type="GO" id="GO:0061799">
    <property type="term" value="F:cyclic pyranopterin monophosphate synthase activity"/>
    <property type="evidence" value="ECO:0007669"/>
    <property type="project" value="TreeGrafter"/>
</dbReference>
<sequence>MTKHPPSGEAPANPSEYGDIYGRQFKALRISLTQSCNFSCVYCVPDGMTLKRLPNELSTEEFTEILTALHRQLRLEKIRITGGEPLLYKYFDRFVEILGGFGIPDLSLTSNGTRIAEKAELLYKNGFRRINLSMDSLKPDVFRSMSRGGDSRKTMHGLETCLSVGFKLKVNMVPMRTLNRDEIITMLDFCLSRGIELRYIELMRMGHVGNIFEQEYVSKDYILGEIGRVYNYRRLHADADSTAELYEIPGAGRFGIIANETSPFCKGCNRLRLTSDGRLYGCISAVKNFDAREILGLPEADADKVLRRLLAGAMQTKQTYGFIGSPYK</sequence>
<dbReference type="InterPro" id="IPR050105">
    <property type="entry name" value="MoCo_biosynth_MoaA/MoaC"/>
</dbReference>
<dbReference type="Gene3D" id="3.20.20.70">
    <property type="entry name" value="Aldolase class I"/>
    <property type="match status" value="1"/>
</dbReference>
<evidence type="ECO:0000256" key="10">
    <source>
        <dbReference type="ARBA" id="ARBA00023134"/>
    </source>
</evidence>
<dbReference type="GO" id="GO:0051539">
    <property type="term" value="F:4 iron, 4 sulfur cluster binding"/>
    <property type="evidence" value="ECO:0007669"/>
    <property type="project" value="UniProtKB-KW"/>
</dbReference>
<proteinExistence type="predicted"/>
<dbReference type="GO" id="GO:0061798">
    <property type="term" value="F:GTP 3',8'-cyclase activity"/>
    <property type="evidence" value="ECO:0007669"/>
    <property type="project" value="UniProtKB-EC"/>
</dbReference>
<evidence type="ECO:0000256" key="11">
    <source>
        <dbReference type="ARBA" id="ARBA00023150"/>
    </source>
</evidence>
<dbReference type="GO" id="GO:0005525">
    <property type="term" value="F:GTP binding"/>
    <property type="evidence" value="ECO:0007669"/>
    <property type="project" value="UniProtKB-KW"/>
</dbReference>
<dbReference type="EMBL" id="JAEAOA010001598">
    <property type="protein sequence ID" value="KAK3603993.1"/>
    <property type="molecule type" value="Genomic_DNA"/>
</dbReference>
<evidence type="ECO:0000256" key="9">
    <source>
        <dbReference type="ARBA" id="ARBA00023014"/>
    </source>
</evidence>
<evidence type="ECO:0000256" key="4">
    <source>
        <dbReference type="ARBA" id="ARBA00022485"/>
    </source>
</evidence>
<keyword evidence="4" id="KW-0004">4Fe-4S</keyword>
<dbReference type="SFLD" id="SFLDG01383">
    <property type="entry name" value="cyclic_pyranopterin_phosphate"/>
    <property type="match status" value="1"/>
</dbReference>
<evidence type="ECO:0000256" key="7">
    <source>
        <dbReference type="ARBA" id="ARBA00022741"/>
    </source>
</evidence>
<evidence type="ECO:0000256" key="2">
    <source>
        <dbReference type="ARBA" id="ARBA00005046"/>
    </source>
</evidence>
<dbReference type="GO" id="GO:0006777">
    <property type="term" value="P:Mo-molybdopterin cofactor biosynthetic process"/>
    <property type="evidence" value="ECO:0007669"/>
    <property type="project" value="UniProtKB-KW"/>
</dbReference>
<organism evidence="15 16">
    <name type="scientific">Potamilus streckersoni</name>
    <dbReference type="NCBI Taxonomy" id="2493646"/>
    <lineage>
        <taxon>Eukaryota</taxon>
        <taxon>Metazoa</taxon>
        <taxon>Spiralia</taxon>
        <taxon>Lophotrochozoa</taxon>
        <taxon>Mollusca</taxon>
        <taxon>Bivalvia</taxon>
        <taxon>Autobranchia</taxon>
        <taxon>Heteroconchia</taxon>
        <taxon>Palaeoheterodonta</taxon>
        <taxon>Unionida</taxon>
        <taxon>Unionoidea</taxon>
        <taxon>Unionidae</taxon>
        <taxon>Ambleminae</taxon>
        <taxon>Lampsilini</taxon>
        <taxon>Potamilus</taxon>
    </lineage>
</organism>
<dbReference type="InterPro" id="IPR058240">
    <property type="entry name" value="rSAM_sf"/>
</dbReference>
<gene>
    <name evidence="15" type="ORF">CHS0354_026789</name>
</gene>
<comment type="catalytic activity">
    <reaction evidence="13">
        <text>GTP + AH2 + S-adenosyl-L-methionine = (8S)-3',8-cyclo-7,8-dihydroguanosine 5'-triphosphate + 5'-deoxyadenosine + L-methionine + A + H(+)</text>
        <dbReference type="Rhea" id="RHEA:49576"/>
        <dbReference type="ChEBI" id="CHEBI:13193"/>
        <dbReference type="ChEBI" id="CHEBI:15378"/>
        <dbReference type="ChEBI" id="CHEBI:17319"/>
        <dbReference type="ChEBI" id="CHEBI:17499"/>
        <dbReference type="ChEBI" id="CHEBI:37565"/>
        <dbReference type="ChEBI" id="CHEBI:57844"/>
        <dbReference type="ChEBI" id="CHEBI:59789"/>
        <dbReference type="ChEBI" id="CHEBI:131766"/>
        <dbReference type="EC" id="4.1.99.22"/>
    </reaction>
</comment>
<dbReference type="SFLD" id="SFLDG01386">
    <property type="entry name" value="main_SPASM_domain-containing"/>
    <property type="match status" value="1"/>
</dbReference>
<keyword evidence="9" id="KW-0411">Iron-sulfur</keyword>
<evidence type="ECO:0000256" key="12">
    <source>
        <dbReference type="ARBA" id="ARBA00023239"/>
    </source>
</evidence>
<dbReference type="Proteomes" id="UP001195483">
    <property type="component" value="Unassembled WGS sequence"/>
</dbReference>
<dbReference type="PANTHER" id="PTHR22960">
    <property type="entry name" value="MOLYBDOPTERIN COFACTOR SYNTHESIS PROTEIN A"/>
    <property type="match status" value="1"/>
</dbReference>
<reference evidence="15" key="1">
    <citation type="journal article" date="2021" name="Genome Biol. Evol.">
        <title>A High-Quality Reference Genome for a Parasitic Bivalve with Doubly Uniparental Inheritance (Bivalvia: Unionida).</title>
        <authorList>
            <person name="Smith C.H."/>
        </authorList>
    </citation>
    <scope>NUCLEOTIDE SEQUENCE</scope>
    <source>
        <strain evidence="15">CHS0354</strain>
    </source>
</reference>
<reference evidence="15" key="2">
    <citation type="journal article" date="2021" name="Genome Biol. Evol.">
        <title>Developing a high-quality reference genome for a parasitic bivalve with doubly uniparental inheritance (Bivalvia: Unionida).</title>
        <authorList>
            <person name="Smith C.H."/>
        </authorList>
    </citation>
    <scope>NUCLEOTIDE SEQUENCE</scope>
    <source>
        <strain evidence="15">CHS0354</strain>
        <tissue evidence="15">Mantle</tissue>
    </source>
</reference>
<evidence type="ECO:0000256" key="13">
    <source>
        <dbReference type="ARBA" id="ARBA00048697"/>
    </source>
</evidence>
<keyword evidence="12" id="KW-0456">Lyase</keyword>
<dbReference type="InterPro" id="IPR000385">
    <property type="entry name" value="MoaA_NifB_PqqE_Fe-S-bd_CS"/>
</dbReference>
<evidence type="ECO:0000256" key="3">
    <source>
        <dbReference type="ARBA" id="ARBA00012167"/>
    </source>
</evidence>
<comment type="caution">
    <text evidence="15">The sequence shown here is derived from an EMBL/GenBank/DDBJ whole genome shotgun (WGS) entry which is preliminary data.</text>
</comment>
<protein>
    <recommendedName>
        <fullName evidence="3">GTP 3',8-cyclase</fullName>
        <ecNumber evidence="3">4.1.99.22</ecNumber>
    </recommendedName>
</protein>
<dbReference type="PANTHER" id="PTHR22960:SF0">
    <property type="entry name" value="MOLYBDENUM COFACTOR BIOSYNTHESIS PROTEIN 1"/>
    <property type="match status" value="1"/>
</dbReference>
<evidence type="ECO:0000259" key="14">
    <source>
        <dbReference type="PROSITE" id="PS51918"/>
    </source>
</evidence>
<dbReference type="SMART" id="SM00729">
    <property type="entry name" value="Elp3"/>
    <property type="match status" value="1"/>
</dbReference>
<keyword evidence="5" id="KW-0949">S-adenosyl-L-methionine</keyword>
<evidence type="ECO:0000313" key="16">
    <source>
        <dbReference type="Proteomes" id="UP001195483"/>
    </source>
</evidence>